<dbReference type="InterPro" id="IPR014922">
    <property type="entry name" value="YdhG-like"/>
</dbReference>
<gene>
    <name evidence="2" type="ORF">GV828_01990</name>
</gene>
<evidence type="ECO:0000313" key="2">
    <source>
        <dbReference type="EMBL" id="NBL63965.1"/>
    </source>
</evidence>
<dbReference type="Gene3D" id="3.90.1150.200">
    <property type="match status" value="1"/>
</dbReference>
<name>A0ABW9Z776_9FLAO</name>
<organism evidence="2 3">
    <name type="scientific">Flavobacterium ichthyis</name>
    <dbReference type="NCBI Taxonomy" id="2698827"/>
    <lineage>
        <taxon>Bacteria</taxon>
        <taxon>Pseudomonadati</taxon>
        <taxon>Bacteroidota</taxon>
        <taxon>Flavobacteriia</taxon>
        <taxon>Flavobacteriales</taxon>
        <taxon>Flavobacteriaceae</taxon>
        <taxon>Flavobacterium</taxon>
    </lineage>
</organism>
<keyword evidence="3" id="KW-1185">Reference proteome</keyword>
<dbReference type="SUPFAM" id="SSF159888">
    <property type="entry name" value="YdhG-like"/>
    <property type="match status" value="1"/>
</dbReference>
<protein>
    <recommendedName>
        <fullName evidence="1">YdhG-like domain-containing protein</fullName>
    </recommendedName>
</protein>
<proteinExistence type="predicted"/>
<evidence type="ECO:0000259" key="1">
    <source>
        <dbReference type="Pfam" id="PF08818"/>
    </source>
</evidence>
<dbReference type="Proteomes" id="UP000798602">
    <property type="component" value="Unassembled WGS sequence"/>
</dbReference>
<sequence length="203" mass="24079">MPILNDKVDQYIENAAEFQQPILTKLRKWVHKYCDEVEEKIKWGYPHFDYRGDFMGVLMAYKNYCGFMFVKSELMIDPRLKNNKELKAPERFLGNLKSLEDLPLEEEFASFVMEAMMLNEQKIKVPKKTSAETKPIEIPQAFSDALVKNARAQEIFNEKSPSFRKEYITWIADAKTEHTRNKRIDEAIQWISEGKGRHWKYMK</sequence>
<feature type="domain" description="YdhG-like" evidence="1">
    <location>
        <begin position="19"/>
        <end position="116"/>
    </location>
</feature>
<reference evidence="3" key="1">
    <citation type="submission" date="2020-01" db="EMBL/GenBank/DDBJ databases">
        <title>Sphingomonas sp. strain CSW-10.</title>
        <authorList>
            <person name="Chen W.-M."/>
        </authorList>
    </citation>
    <scope>NUCLEOTIDE SEQUENCE [LARGE SCALE GENOMIC DNA]</scope>
    <source>
        <strain evidence="3">NST-5</strain>
    </source>
</reference>
<comment type="caution">
    <text evidence="2">The sequence shown here is derived from an EMBL/GenBank/DDBJ whole genome shotgun (WGS) entry which is preliminary data.</text>
</comment>
<accession>A0ABW9Z776</accession>
<dbReference type="EMBL" id="JAABLM010000002">
    <property type="protein sequence ID" value="NBL63965.1"/>
    <property type="molecule type" value="Genomic_DNA"/>
</dbReference>
<dbReference type="RefSeq" id="WP_166535793.1">
    <property type="nucleotide sequence ID" value="NZ_JAABLM010000002.1"/>
</dbReference>
<dbReference type="Pfam" id="PF08818">
    <property type="entry name" value="DUF1801"/>
    <property type="match status" value="1"/>
</dbReference>
<dbReference type="Pfam" id="PF13376">
    <property type="entry name" value="OmdA"/>
    <property type="match status" value="1"/>
</dbReference>
<evidence type="ECO:0000313" key="3">
    <source>
        <dbReference type="Proteomes" id="UP000798602"/>
    </source>
</evidence>